<dbReference type="Proteomes" id="UP001500683">
    <property type="component" value="Unassembled WGS sequence"/>
</dbReference>
<evidence type="ECO:0000259" key="2">
    <source>
        <dbReference type="Pfam" id="PF01738"/>
    </source>
</evidence>
<accession>A0ABP7V6D6</accession>
<name>A0ABP7V6D6_9ACTN</name>
<keyword evidence="3" id="KW-0378">Hydrolase</keyword>
<comment type="similarity">
    <text evidence="1">Belongs to the AB hydrolase superfamily.</text>
</comment>
<proteinExistence type="inferred from homology"/>
<dbReference type="GO" id="GO:0016787">
    <property type="term" value="F:hydrolase activity"/>
    <property type="evidence" value="ECO:0007669"/>
    <property type="project" value="UniProtKB-KW"/>
</dbReference>
<dbReference type="InterPro" id="IPR002925">
    <property type="entry name" value="Dienelactn_hydro"/>
</dbReference>
<protein>
    <submittedName>
        <fullName evidence="3">Dienelactone hydrolase family protein</fullName>
    </submittedName>
</protein>
<dbReference type="Gene3D" id="3.40.50.1820">
    <property type="entry name" value="alpha/beta hydrolase"/>
    <property type="match status" value="1"/>
</dbReference>
<keyword evidence="4" id="KW-1185">Reference proteome</keyword>
<evidence type="ECO:0000256" key="1">
    <source>
        <dbReference type="ARBA" id="ARBA00008645"/>
    </source>
</evidence>
<reference evidence="4" key="1">
    <citation type="journal article" date="2019" name="Int. J. Syst. Evol. Microbiol.">
        <title>The Global Catalogue of Microorganisms (GCM) 10K type strain sequencing project: providing services to taxonomists for standard genome sequencing and annotation.</title>
        <authorList>
            <consortium name="The Broad Institute Genomics Platform"/>
            <consortium name="The Broad Institute Genome Sequencing Center for Infectious Disease"/>
            <person name="Wu L."/>
            <person name="Ma J."/>
        </authorList>
    </citation>
    <scope>NUCLEOTIDE SEQUENCE [LARGE SCALE GENOMIC DNA]</scope>
    <source>
        <strain evidence="4">JCM 16702</strain>
    </source>
</reference>
<feature type="domain" description="Dienelactone hydrolase" evidence="2">
    <location>
        <begin position="25"/>
        <end position="235"/>
    </location>
</feature>
<dbReference type="PANTHER" id="PTHR22946:SF0">
    <property type="entry name" value="DIENELACTONE HYDROLASE DOMAIN-CONTAINING PROTEIN"/>
    <property type="match status" value="1"/>
</dbReference>
<evidence type="ECO:0000313" key="4">
    <source>
        <dbReference type="Proteomes" id="UP001500683"/>
    </source>
</evidence>
<dbReference type="InterPro" id="IPR050261">
    <property type="entry name" value="FrsA_esterase"/>
</dbReference>
<dbReference type="RefSeq" id="WP_344941793.1">
    <property type="nucleotide sequence ID" value="NZ_BAAAZG010000002.1"/>
</dbReference>
<organism evidence="3 4">
    <name type="scientific">Actinomadura miaoliensis</name>
    <dbReference type="NCBI Taxonomy" id="430685"/>
    <lineage>
        <taxon>Bacteria</taxon>
        <taxon>Bacillati</taxon>
        <taxon>Actinomycetota</taxon>
        <taxon>Actinomycetes</taxon>
        <taxon>Streptosporangiales</taxon>
        <taxon>Thermomonosporaceae</taxon>
        <taxon>Actinomadura</taxon>
    </lineage>
</organism>
<dbReference type="SUPFAM" id="SSF53474">
    <property type="entry name" value="alpha/beta-Hydrolases"/>
    <property type="match status" value="1"/>
</dbReference>
<evidence type="ECO:0000313" key="3">
    <source>
        <dbReference type="EMBL" id="GAA4060561.1"/>
    </source>
</evidence>
<dbReference type="InterPro" id="IPR029058">
    <property type="entry name" value="AB_hydrolase_fold"/>
</dbReference>
<dbReference type="EMBL" id="BAAAZG010000002">
    <property type="protein sequence ID" value="GAA4060561.1"/>
    <property type="molecule type" value="Genomic_DNA"/>
</dbReference>
<dbReference type="Pfam" id="PF01738">
    <property type="entry name" value="DLH"/>
    <property type="match status" value="1"/>
</dbReference>
<dbReference type="PANTHER" id="PTHR22946">
    <property type="entry name" value="DIENELACTONE HYDROLASE DOMAIN-CONTAINING PROTEIN-RELATED"/>
    <property type="match status" value="1"/>
</dbReference>
<gene>
    <name evidence="3" type="ORF">GCM10022214_11660</name>
</gene>
<comment type="caution">
    <text evidence="3">The sequence shown here is derived from an EMBL/GenBank/DDBJ whole genome shotgun (WGS) entry which is preliminary data.</text>
</comment>
<sequence>MTVQERAVGYEHEGVALQGVLSVAADAAGKRPAVLVFHGMEGRSPVQVQFANRLTEWGYAGFSVDLFGNGEDGDVERGEQSMTEMMADRDLLRRRVLHVLDLVRALPEVDPDRVAAVGFCFGGLCVLDLARSGAELRGVASFHGVLTPPAGATPNEIRCKVIVFHGWDDPFAPPQDVVNLGRELSEAGADWQVHAYGDTMHSFMAPAADRPEAGIAYNATAARRAWSSLGSFLDEAFA</sequence>